<dbReference type="PANTHER" id="PTHR30441:SF4">
    <property type="entry name" value="PROTEIN ASMA"/>
    <property type="match status" value="1"/>
</dbReference>
<reference evidence="1 4" key="2">
    <citation type="submission" date="2020-10" db="EMBL/GenBank/DDBJ databases">
        <title>Genome sequences of Pseudomonas isolates.</title>
        <authorList>
            <person name="Wessels L."/>
            <person name="Reich F."/>
            <person name="Hammerl J."/>
        </authorList>
    </citation>
    <scope>NUCLEOTIDE SEQUENCE [LARGE SCALE GENOMIC DNA]</scope>
    <source>
        <strain evidence="1 4">20-MO00624-0</strain>
    </source>
</reference>
<dbReference type="EMBL" id="UAUF01000012">
    <property type="protein sequence ID" value="SPZ07856.1"/>
    <property type="molecule type" value="Genomic_DNA"/>
</dbReference>
<reference evidence="2 3" key="1">
    <citation type="submission" date="2018-06" db="EMBL/GenBank/DDBJ databases">
        <authorList>
            <consortium name="Pathogen Informatics"/>
            <person name="Doyle S."/>
        </authorList>
    </citation>
    <scope>NUCLEOTIDE SEQUENCE [LARGE SCALE GENOMIC DNA]</scope>
    <source>
        <strain evidence="2 3">NCTC11842</strain>
    </source>
</reference>
<dbReference type="GO" id="GO:0090313">
    <property type="term" value="P:regulation of protein targeting to membrane"/>
    <property type="evidence" value="ECO:0007669"/>
    <property type="project" value="TreeGrafter"/>
</dbReference>
<protein>
    <submittedName>
        <fullName evidence="1">DUF748 domain-containing protein</fullName>
    </submittedName>
    <submittedName>
        <fullName evidence="2">Uncharacterized protein involved in outer membrane biogenesis</fullName>
    </submittedName>
</protein>
<dbReference type="PANTHER" id="PTHR30441">
    <property type="entry name" value="DUF748 DOMAIN-CONTAINING PROTEIN"/>
    <property type="match status" value="1"/>
</dbReference>
<dbReference type="Proteomes" id="UP000250443">
    <property type="component" value="Unassembled WGS sequence"/>
</dbReference>
<organism evidence="2 3">
    <name type="scientific">Pseudomonas luteola</name>
    <dbReference type="NCBI Taxonomy" id="47886"/>
    <lineage>
        <taxon>Bacteria</taxon>
        <taxon>Pseudomonadati</taxon>
        <taxon>Pseudomonadota</taxon>
        <taxon>Gammaproteobacteria</taxon>
        <taxon>Pseudomonadales</taxon>
        <taxon>Pseudomonadaceae</taxon>
        <taxon>Pseudomonas</taxon>
    </lineage>
</organism>
<evidence type="ECO:0000313" key="2">
    <source>
        <dbReference type="EMBL" id="SPZ07856.1"/>
    </source>
</evidence>
<accession>A0A2X2CQF2</accession>
<dbReference type="AlphaFoldDB" id="A0A2X2CQF2"/>
<dbReference type="Proteomes" id="UP000626180">
    <property type="component" value="Unassembled WGS sequence"/>
</dbReference>
<proteinExistence type="predicted"/>
<dbReference type="InterPro" id="IPR052894">
    <property type="entry name" value="AsmA-related"/>
</dbReference>
<dbReference type="EMBL" id="JADMCD010000009">
    <property type="protein sequence ID" value="MBF8642441.1"/>
    <property type="molecule type" value="Genomic_DNA"/>
</dbReference>
<dbReference type="RefSeq" id="WP_010794768.1">
    <property type="nucleotide sequence ID" value="NZ_CP069262.1"/>
</dbReference>
<dbReference type="GO" id="GO:0005886">
    <property type="term" value="C:plasma membrane"/>
    <property type="evidence" value="ECO:0007669"/>
    <property type="project" value="TreeGrafter"/>
</dbReference>
<evidence type="ECO:0000313" key="1">
    <source>
        <dbReference type="EMBL" id="MBF8642441.1"/>
    </source>
</evidence>
<keyword evidence="4" id="KW-1185">Reference proteome</keyword>
<name>A0A2X2CQF2_PSELU</name>
<evidence type="ECO:0000313" key="3">
    <source>
        <dbReference type="Proteomes" id="UP000250443"/>
    </source>
</evidence>
<gene>
    <name evidence="1" type="ORF">IRZ65_17320</name>
    <name evidence="2" type="ORF">NCTC11842_02560</name>
</gene>
<sequence length="354" mass="39733">MKLRYRTPALVILSIVALLIVVQLAMPYVIRHYLNTKLADMGDYRGHIADVDLAWWRGAYRIDGLKIEKVTGKVPVPFLDAPSIDIAVSGRALWEDHAIVGRIIFERPELNFVDGGDDPQSSQTGEGTDWRAQLEKIISITLNEVRVEDGKLSFRNFNSSPPVNLQATQVNASLYNLTNAADAQGKRVARFEGKATVLDNAPLETSAEFDPFSDFSDFLFRLRVTQVDLPKINDFAKAYGKFDFKSGSGDLVIDARADNGQLSGYIKPLFKNVDVFDWRQDVENKDKGFFRGLWEAVVGGSQTLLKNQRKDQFATRVELQGSVKQQDISPLQAFFSILRNAFIQAFSAQYEDRG</sequence>
<evidence type="ECO:0000313" key="4">
    <source>
        <dbReference type="Proteomes" id="UP000626180"/>
    </source>
</evidence>